<evidence type="ECO:0000256" key="1">
    <source>
        <dbReference type="SAM" id="Phobius"/>
    </source>
</evidence>
<gene>
    <name evidence="2" type="ORF">PEB0149_019960</name>
</gene>
<evidence type="ECO:0000313" key="2">
    <source>
        <dbReference type="EMBL" id="OLY44526.1"/>
    </source>
</evidence>
<name>A0A1R0FC00_9HYPH</name>
<dbReference type="EMBL" id="LXYT01000001">
    <property type="protein sequence ID" value="OLY44526.1"/>
    <property type="molecule type" value="Genomic_DNA"/>
</dbReference>
<sequence length="153" mass="17755">MRKQAVIAFLIFTVVGGFGLCVCRCMTNYFLYSRFFNDRFILDMMENFSSIAAILFYLAENLLEAAIFSIFPTVYLYQLKRLPIVFVMSYSGAIYLMGAIGVAFYLNLARVTLPLNSILVYVLLTPFLYIIVPIWLAYMVYYIYWLAHAEMKT</sequence>
<feature type="transmembrane region" description="Helical" evidence="1">
    <location>
        <begin position="51"/>
        <end position="77"/>
    </location>
</feature>
<protein>
    <submittedName>
        <fullName evidence="2">Uncharacterized protein</fullName>
    </submittedName>
</protein>
<dbReference type="AlphaFoldDB" id="A0A1R0FC00"/>
<dbReference type="Proteomes" id="UP000187344">
    <property type="component" value="Unassembled WGS sequence"/>
</dbReference>
<accession>A0A1R0FC00</accession>
<proteinExistence type="predicted"/>
<reference evidence="2 3" key="1">
    <citation type="submission" date="2016-12" db="EMBL/GenBank/DDBJ databases">
        <title>Comparative genomics of Bartonella apis.</title>
        <authorList>
            <person name="Engel P."/>
        </authorList>
    </citation>
    <scope>NUCLEOTIDE SEQUENCE [LARGE SCALE GENOMIC DNA]</scope>
    <source>
        <strain evidence="2 3">PEB0149</strain>
    </source>
</reference>
<organism evidence="2 3">
    <name type="scientific">Bartonella apis</name>
    <dbReference type="NCBI Taxonomy" id="1686310"/>
    <lineage>
        <taxon>Bacteria</taxon>
        <taxon>Pseudomonadati</taxon>
        <taxon>Pseudomonadota</taxon>
        <taxon>Alphaproteobacteria</taxon>
        <taxon>Hyphomicrobiales</taxon>
        <taxon>Bartonellaceae</taxon>
        <taxon>Bartonella</taxon>
    </lineage>
</organism>
<keyword evidence="1" id="KW-0812">Transmembrane</keyword>
<feature type="transmembrane region" description="Helical" evidence="1">
    <location>
        <begin position="7"/>
        <end position="31"/>
    </location>
</feature>
<feature type="transmembrane region" description="Helical" evidence="1">
    <location>
        <begin position="84"/>
        <end position="106"/>
    </location>
</feature>
<keyword evidence="1" id="KW-1133">Transmembrane helix</keyword>
<keyword evidence="1" id="KW-0472">Membrane</keyword>
<feature type="transmembrane region" description="Helical" evidence="1">
    <location>
        <begin position="118"/>
        <end position="144"/>
    </location>
</feature>
<comment type="caution">
    <text evidence="2">The sequence shown here is derived from an EMBL/GenBank/DDBJ whole genome shotgun (WGS) entry which is preliminary data.</text>
</comment>
<keyword evidence="3" id="KW-1185">Reference proteome</keyword>
<evidence type="ECO:0000313" key="3">
    <source>
        <dbReference type="Proteomes" id="UP000187344"/>
    </source>
</evidence>